<protein>
    <submittedName>
        <fullName evidence="2">Uncharacterized protein</fullName>
    </submittedName>
</protein>
<name>A0AAV9XXQ7_9CRYT</name>
<reference evidence="2 3" key="1">
    <citation type="submission" date="2023-10" db="EMBL/GenBank/DDBJ databases">
        <title>Comparative genomics analysis reveals potential genetic determinants of host preference in Cryptosporidium xiaoi.</title>
        <authorList>
            <person name="Xiao L."/>
            <person name="Li J."/>
        </authorList>
    </citation>
    <scope>NUCLEOTIDE SEQUENCE [LARGE SCALE GENOMIC DNA]</scope>
    <source>
        <strain evidence="2 3">52996</strain>
    </source>
</reference>
<dbReference type="EMBL" id="JAWDEY010000012">
    <property type="protein sequence ID" value="KAK6589560.1"/>
    <property type="molecule type" value="Genomic_DNA"/>
</dbReference>
<organism evidence="2 3">
    <name type="scientific">Cryptosporidium xiaoi</name>
    <dbReference type="NCBI Taxonomy" id="659607"/>
    <lineage>
        <taxon>Eukaryota</taxon>
        <taxon>Sar</taxon>
        <taxon>Alveolata</taxon>
        <taxon>Apicomplexa</taxon>
        <taxon>Conoidasida</taxon>
        <taxon>Coccidia</taxon>
        <taxon>Eucoccidiorida</taxon>
        <taxon>Eimeriorina</taxon>
        <taxon>Cryptosporidiidae</taxon>
        <taxon>Cryptosporidium</taxon>
    </lineage>
</organism>
<evidence type="ECO:0000313" key="2">
    <source>
        <dbReference type="EMBL" id="KAK6589560.1"/>
    </source>
</evidence>
<proteinExistence type="predicted"/>
<sequence length="2889" mass="334033">MCPIKVSIKYFKLLIYLNYFINAILFIYGAGIDNKYDTLSFERARAIFSRPKSKYGNINKFEIWNLVDREIALLKKNKMLPAIYLSAGGREMFASVEIMKACERLLSRIEMDSYTPVIIDDDSTIFGIEIENNNIQFCNRVSREIQYCLLQYGPDVLEIPALANYFAHIKKCGVDKVFVDPEAKEILNDLAKSTVQESSSPHSDADMSFLLLSGADDHTKYLVSDPRRVEVVKRKLVTIQPKKTKLAKEQGKKTKIDIKQEQKRIIARPKRVTRQSIYDKVSGANLPVSTAGVITKQLASKRSAGVNILELIKQGNLSEKFDSIGYEAQLILAWQSVVEAQTQFNEDSDYEVKDLPSSISTSVLYQASPNFSLSNFQNSCLEIILFRNSQIEKGLIDGKQTLFYLKDGETVITSKHILKTAAMQLCKIAQEYYLPDIIKNSDKYIDRLRRMEVKDIVESDVKDEQYKEDSRPEISKQKLIKERLIDSYKKSLTKRGLVPLLANEDNVWAELENCNTGECVNDIVYENLSHWFVPVGSIISAIFRISSEHYSDSLVIFDFTQPITTKVGNIFDNSSETVFDLCLKYLETLSDKGKLSLVIGGIYSDISYLFRELCKEVSIELSKNESFLTNKQSLIGTLYELELLFCGVLGVQPKGPLANTSEYKTELEMLSSGAVYSGRDIWALEECTLLLPEQLNYLLCLGAFANGFISHLFPGSKESVIPITLFCKAFLLIEKDMNDPYNPDKMGAYLTNVILENGVLDYLPFKQNPNVKEKKIMTKFFVELCNQFKKNHENHFYIDQSHIHDSILRVHSIRICSAPLFPFLPFEIKFYPIDKKLVSTLEPYGFNTNLKSIISNKEIQACLGVGYHIKNYLHVLAAIVEAFVNNYIDLKKIGTNRVIIPVNSLCLWWKHPVKYSFGDVLSNILPFMSRDIVAEYVLRYCLLMESVNFPAQITPEKRIEFIYSTPQISSNRAIDLPKNVIFPEFNPPNNVFLELKYYLRKDVIASFNKFEPEETEIIENKLTFEEVSSLCQYLDEWQVYLLISFQNTVTIILKTVLSKLYFNTAFEIPVVDLCNWVSTIFPKNFVGEASVTASDAGNALEDIVGGKVPWLQKSMGEYLMMTFIIWAQTAFLLKVGEVRTKKINRNTIDLPDIKKLFDKRITSLVETPENPKIIPMEQVHFVSRLRLNPFVDSTVGLVDPELESSCDGLWVVNLMIAFRVYFLAFQKKFIEPIFHGEFDPFVICDIVKEIVKNKVFQNGFGDSFFRAFKEQKWVSNKQLVRILVKNATTWIQETFDLPGIPTYDASQYKDENLLECYKLSFTMENRPIASSITFSIDEIHPEVLPEFKITDFPTLSLKSIEQFLITRDPVKFYNIDDCIGLSDSEIRMLVSLSSFLETTSKGLFISRVPTLSPKRGLLEELQFEFPISLICKWWSFVKSTNTSPNYALDRNCWSSVLQKKVSEHYSEIIKTDPEMNFPWKEWFTVPVAESLLYSFFKSVLRNTENDISTTEIIAEHGFFDQSHIRNIAVIEDLFKTSSSYRYTTPFHRSLIDIKNLPLNYFDYLHLPAEDYNYISHFLKTEHKRPLNYSEIMVGRVLHQSEINKCVHMAFVTNKLSNLAINNMWKINVSHLFESYKNYVSSDLSFSTWIQNFRLSISNSALSVREAFIIYLKFLMEEARLINIEENDNNIRETADRQIEEYYSNSINIKSSFTPNPTKSHFPLFQINDNNEFSDLRMEKKNLTPPPMLKFNRFMGRYLRTKFALSATTEGRGIEKVKLIPQVWPSIGKIEIPEENNFRIISEAKVYSKYNCNGLSVWQINRAAYWAGMLQRYIHKGSRLLKDDHLMISKVAKQWNVSLKPKKFPAMKNVDVYNRSFNIFDMFFFYKVINYFYNEIEDTQSGINRKLDSWEEEHDKLPYYLIHLFRCLFSEHYINLTYLHIVIFFNELLLEEKRLIKLKIGHDSVYKTDIEQLMVVYHAPLFSEPDEFVYPGIFFELRSPLPVSWDKAVKFESIVIPIISTRSNNVNSSENMYYINGQAKSEIPLREIGRMKKEYAGVISGKFLQNLQIDYNSPFEKKIERIIQKSMPLSGKKWNSIKQTYESIRISENSMYWEHLSLTYTNGLDWFAKFSTLMSKSTVFTETSFLGSIIEEMAKLLPIESRDILLMQDPAILPTMFSNVNLFDLVFKTNENPVETLAEICKIYMSKTGPITYLISSVIKGENLSKTLNEECKKVVDLWEGVLPLLNVTIRKIFLMELIRRIKQADAELGSKLIWPTSSSLFTLEWSLFSKSASKNIKLNQSSGLYNFHFWDPALVLNTFITHAESSDLYARMNFTEAQILEISKTPAIELWSWISTFHSPIYSTDKIFNAELLRQLFISYINPIDLFNMNKAENTELEITRINTIFVHCIKWFNKAKILLEQMNSICKEIENKYGKTIILLYSKPHIFDFIYNSLTLLIEKHPVSDYSNHLNTEKVYRTRQTVYESIELAAYSYGFPDVIRVTALESDIKLKVYFDKRTMGVQYLQRVPAEMLDDLVKKKMFVFSDSFFLNNVVINYALTDSLKYLRLKTNKKMELKIEQDTSLDDLKSQCKSWISTYSNSISELDEKEVEQNSIQVVKSRSGKDGETVIDTTTNDGIQIRDAICTTFSELISLNHNIFSMKNKKLFNLRLKNLIAESQKVTLEDNILGWIGINKIVSLWSKDYSLKVSSNLFSNVILKLSVKNLTQMVQYSFNDFVRETGIKRLNFFFNYELILKTAIEVAYNIGFLMVIEDIPQSDIIPRNEGIEKLSSEETIKICISALDYLRKNSLLELIRANQKQNGEKINYQKLLIQICKGVYSAESKMFENFVESKSRRIEIIKDLHNRIGGIDKMETSTSFSFFETESVDA</sequence>
<accession>A0AAV9XXQ7</accession>
<keyword evidence="1" id="KW-1133">Transmembrane helix</keyword>
<evidence type="ECO:0000313" key="3">
    <source>
        <dbReference type="Proteomes" id="UP001311799"/>
    </source>
</evidence>
<dbReference type="Proteomes" id="UP001311799">
    <property type="component" value="Unassembled WGS sequence"/>
</dbReference>
<keyword evidence="1" id="KW-0472">Membrane</keyword>
<gene>
    <name evidence="2" type="ORF">RS030_203068</name>
</gene>
<feature type="transmembrane region" description="Helical" evidence="1">
    <location>
        <begin position="13"/>
        <end position="31"/>
    </location>
</feature>
<keyword evidence="3" id="KW-1185">Reference proteome</keyword>
<comment type="caution">
    <text evidence="2">The sequence shown here is derived from an EMBL/GenBank/DDBJ whole genome shotgun (WGS) entry which is preliminary data.</text>
</comment>
<evidence type="ECO:0000256" key="1">
    <source>
        <dbReference type="SAM" id="Phobius"/>
    </source>
</evidence>
<keyword evidence="1" id="KW-0812">Transmembrane</keyword>